<reference evidence="2 3" key="1">
    <citation type="submission" date="2016-02" db="EMBL/GenBank/DDBJ databases">
        <title>Complete genome sequencing and analysis of ATSB10, Dyella thiooxydans isolated from rhizosphere soil of sunflower (Helianthus annuus L.).</title>
        <authorList>
            <person name="Lee Y."/>
            <person name="Hwangbo K."/>
            <person name="Chung H."/>
            <person name="Yoo J."/>
            <person name="Kim K.Y."/>
            <person name="Sa T.M."/>
            <person name="Um Y."/>
            <person name="Madhaiyan M."/>
        </authorList>
    </citation>
    <scope>NUCLEOTIDE SEQUENCE [LARGE SCALE GENOMIC DNA]</scope>
    <source>
        <strain evidence="2 3">ATSB10</strain>
    </source>
</reference>
<name>A0A160N3N8_9GAMM</name>
<dbReference type="EMBL" id="CP014841">
    <property type="protein sequence ID" value="AND70128.1"/>
    <property type="molecule type" value="Genomic_DNA"/>
</dbReference>
<gene>
    <name evidence="2" type="ORF">ATSB10_26740</name>
</gene>
<keyword evidence="1" id="KW-0732">Signal</keyword>
<sequence>MMKIPDMPPARRAPLAAALLAGCMLVATAGAHAADTDAWSTAPYSLGQGLYFPAQGLRLGGYANLQYYDVANEPPTLNTRDISLFVTKDLGSRAQLFTELDAGDAVQLGGSHSNRKHGELDVERLYVDYRANPWLNLRLGKFLTPVGQWNQVHADPLTWTVSRPLATSSAFARHAAGAMAFGTVTTHGHDLDYWLFADDSRDFDVGPDQDRAYAASGTDLPNRNNFRHAFGGRVLWHARGDRFTLGMSVLGYRLDAPRQSYRLVGLDFGWSGRYFSLDGEGIYREGGSPGQPAETGGFVEAEVPLAQRLYLVGRLERYRTSAPAQTVTLRTLALNFRPVPGLVFKLEHRDGNRSTELAPAGWLASFAVLF</sequence>
<dbReference type="Gene3D" id="2.40.160.10">
    <property type="entry name" value="Porin"/>
    <property type="match status" value="1"/>
</dbReference>
<dbReference type="KEGG" id="dtx:ATSB10_26740"/>
<accession>A0A160N3N8</accession>
<keyword evidence="3" id="KW-1185">Reference proteome</keyword>
<dbReference type="AlphaFoldDB" id="A0A160N3N8"/>
<protein>
    <recommendedName>
        <fullName evidence="4">Porin domain-containing protein</fullName>
    </recommendedName>
</protein>
<feature type="chain" id="PRO_5007818659" description="Porin domain-containing protein" evidence="1">
    <location>
        <begin position="34"/>
        <end position="370"/>
    </location>
</feature>
<organism evidence="2 3">
    <name type="scientific">Dyella thiooxydans</name>
    <dbReference type="NCBI Taxonomy" id="445710"/>
    <lineage>
        <taxon>Bacteria</taxon>
        <taxon>Pseudomonadati</taxon>
        <taxon>Pseudomonadota</taxon>
        <taxon>Gammaproteobacteria</taxon>
        <taxon>Lysobacterales</taxon>
        <taxon>Rhodanobacteraceae</taxon>
        <taxon>Dyella</taxon>
    </lineage>
</organism>
<dbReference type="InterPro" id="IPR023614">
    <property type="entry name" value="Porin_dom_sf"/>
</dbReference>
<dbReference type="SUPFAM" id="SSF56935">
    <property type="entry name" value="Porins"/>
    <property type="match status" value="1"/>
</dbReference>
<feature type="signal peptide" evidence="1">
    <location>
        <begin position="1"/>
        <end position="33"/>
    </location>
</feature>
<evidence type="ECO:0000313" key="2">
    <source>
        <dbReference type="EMBL" id="AND70128.1"/>
    </source>
</evidence>
<proteinExistence type="predicted"/>
<evidence type="ECO:0000313" key="3">
    <source>
        <dbReference type="Proteomes" id="UP000077255"/>
    </source>
</evidence>
<evidence type="ECO:0000256" key="1">
    <source>
        <dbReference type="SAM" id="SignalP"/>
    </source>
</evidence>
<dbReference type="PROSITE" id="PS51257">
    <property type="entry name" value="PROKAR_LIPOPROTEIN"/>
    <property type="match status" value="1"/>
</dbReference>
<dbReference type="PATRIC" id="fig|445710.3.peg.2666"/>
<evidence type="ECO:0008006" key="4">
    <source>
        <dbReference type="Google" id="ProtNLM"/>
    </source>
</evidence>
<dbReference type="STRING" id="445710.ATSB10_26740"/>
<dbReference type="Proteomes" id="UP000077255">
    <property type="component" value="Chromosome"/>
</dbReference>